<dbReference type="EMBL" id="FOJX01000004">
    <property type="protein sequence ID" value="SFA96124.1"/>
    <property type="molecule type" value="Genomic_DNA"/>
</dbReference>
<dbReference type="Proteomes" id="UP000183843">
    <property type="component" value="Unassembled WGS sequence"/>
</dbReference>
<sequence length="57" mass="6681">MTDTVKEQILAIRATGVANMFDVYAVQRLVFERDFFELVYYIEDDRAGYVHFILTGE</sequence>
<name>A0A1I0X5M2_SELRU</name>
<evidence type="ECO:0008006" key="3">
    <source>
        <dbReference type="Google" id="ProtNLM"/>
    </source>
</evidence>
<proteinExistence type="predicted"/>
<dbReference type="Pfam" id="PF16468">
    <property type="entry name" value="DUF5049"/>
    <property type="match status" value="1"/>
</dbReference>
<reference evidence="1 2" key="1">
    <citation type="submission" date="2016-10" db="EMBL/GenBank/DDBJ databases">
        <authorList>
            <person name="de Groot N.N."/>
        </authorList>
    </citation>
    <scope>NUCLEOTIDE SEQUENCE [LARGE SCALE GENOMIC DNA]</scope>
    <source>
        <strain evidence="1 2">L14</strain>
    </source>
</reference>
<protein>
    <recommendedName>
        <fullName evidence="3">DUF5049 domain-containing protein</fullName>
    </recommendedName>
</protein>
<dbReference type="InterPro" id="IPR032488">
    <property type="entry name" value="DUF5049"/>
</dbReference>
<evidence type="ECO:0000313" key="2">
    <source>
        <dbReference type="Proteomes" id="UP000183843"/>
    </source>
</evidence>
<accession>A0A1I0X5M2</accession>
<dbReference type="RefSeq" id="WP_074814905.1">
    <property type="nucleotide sequence ID" value="NZ_FOJX01000004.1"/>
</dbReference>
<evidence type="ECO:0000313" key="1">
    <source>
        <dbReference type="EMBL" id="SFA96124.1"/>
    </source>
</evidence>
<organism evidence="1 2">
    <name type="scientific">Selenomonas ruminantium</name>
    <dbReference type="NCBI Taxonomy" id="971"/>
    <lineage>
        <taxon>Bacteria</taxon>
        <taxon>Bacillati</taxon>
        <taxon>Bacillota</taxon>
        <taxon>Negativicutes</taxon>
        <taxon>Selenomonadales</taxon>
        <taxon>Selenomonadaceae</taxon>
        <taxon>Selenomonas</taxon>
    </lineage>
</organism>
<dbReference type="AlphaFoldDB" id="A0A1I0X5M2"/>
<gene>
    <name evidence="1" type="ORF">SAMN05216587_104225</name>
</gene>